<dbReference type="Pfam" id="PF21948">
    <property type="entry name" value="LplA-B_cat"/>
    <property type="match status" value="1"/>
</dbReference>
<dbReference type="SUPFAM" id="SSF55681">
    <property type="entry name" value="Class II aaRS and biotin synthetases"/>
    <property type="match status" value="1"/>
</dbReference>
<dbReference type="InterPro" id="IPR053264">
    <property type="entry name" value="Lipoate-ligase_2_inactive"/>
</dbReference>
<keyword evidence="3" id="KW-1185">Reference proteome</keyword>
<evidence type="ECO:0000313" key="2">
    <source>
        <dbReference type="EMBL" id="MBF5060099.1"/>
    </source>
</evidence>
<name>A0ABS0B1P1_9BACT</name>
<sequence length="269" mass="31073">MQEAQIGLSKEDNDEISHRKGLRIDHLMTTPSKLNLLELQNVPIFEQLRIEEALLRLNDENWCILNQGSPPSIVMGISGKPETLVNTTKLEEKPIPLIKRYSGGGTVVVDHNTLFASLIFEKKVHDFPCYPEPILRWSESLYQKALDIPGFHLRENDYVIGEHKCAGNAQYIKKERFVHHTTFLWDYETSAMDYLLYPPKTPNYRDGRSHDAFLCRLKEFLPSKEVFFNRLKETLADDYDLEVATLNPLLPLLGKPHRQTTSIEKALRQ</sequence>
<evidence type="ECO:0000313" key="3">
    <source>
        <dbReference type="Proteomes" id="UP001194714"/>
    </source>
</evidence>
<evidence type="ECO:0000259" key="1">
    <source>
        <dbReference type="PROSITE" id="PS51733"/>
    </source>
</evidence>
<dbReference type="CDD" id="cd16443">
    <property type="entry name" value="LplA"/>
    <property type="match status" value="1"/>
</dbReference>
<reference evidence="2 3" key="1">
    <citation type="submission" date="2020-01" db="EMBL/GenBank/DDBJ databases">
        <title>Draft genome sequence of Cand. Neptunochlamydia vexilliferae K9.</title>
        <authorList>
            <person name="Schulz F."/>
            <person name="Koestlbacher S."/>
            <person name="Wascher F."/>
            <person name="Pizzetti I."/>
            <person name="Horn M."/>
        </authorList>
    </citation>
    <scope>NUCLEOTIDE SEQUENCE [LARGE SCALE GENOMIC DNA]</scope>
    <source>
        <strain evidence="2 3">K9</strain>
    </source>
</reference>
<dbReference type="PANTHER" id="PTHR43506:SF1">
    <property type="entry name" value="BPL_LPL CATALYTIC DOMAIN-CONTAINING PROTEIN"/>
    <property type="match status" value="1"/>
</dbReference>
<dbReference type="Gene3D" id="3.30.930.10">
    <property type="entry name" value="Bira Bifunctional Protein, Domain 2"/>
    <property type="match status" value="1"/>
</dbReference>
<dbReference type="Proteomes" id="UP001194714">
    <property type="component" value="Unassembled WGS sequence"/>
</dbReference>
<organism evidence="2 3">
    <name type="scientific">Candidatus Neptunichlamydia vexilliferae</name>
    <dbReference type="NCBI Taxonomy" id="1651774"/>
    <lineage>
        <taxon>Bacteria</taxon>
        <taxon>Pseudomonadati</taxon>
        <taxon>Chlamydiota</taxon>
        <taxon>Chlamydiia</taxon>
        <taxon>Parachlamydiales</taxon>
        <taxon>Simkaniaceae</taxon>
        <taxon>Candidatus Neptunichlamydia</taxon>
    </lineage>
</organism>
<proteinExistence type="predicted"/>
<dbReference type="PROSITE" id="PS51733">
    <property type="entry name" value="BPL_LPL_CATALYTIC"/>
    <property type="match status" value="1"/>
</dbReference>
<dbReference type="InterPro" id="IPR045864">
    <property type="entry name" value="aa-tRNA-synth_II/BPL/LPL"/>
</dbReference>
<gene>
    <name evidence="2" type="ORF">NEPTK9_001627</name>
</gene>
<dbReference type="EMBL" id="JAAEJV010000073">
    <property type="protein sequence ID" value="MBF5060099.1"/>
    <property type="molecule type" value="Genomic_DNA"/>
</dbReference>
<dbReference type="InterPro" id="IPR004143">
    <property type="entry name" value="BPL_LPL_catalytic"/>
</dbReference>
<feature type="domain" description="BPL/LPL catalytic" evidence="1">
    <location>
        <begin position="58"/>
        <end position="239"/>
    </location>
</feature>
<accession>A0ABS0B1P1</accession>
<dbReference type="PANTHER" id="PTHR43506">
    <property type="entry name" value="BIOTIN/LIPOATE A/B PROTEIN LIGASE FAMILY"/>
    <property type="match status" value="1"/>
</dbReference>
<comment type="caution">
    <text evidence="2">The sequence shown here is derived from an EMBL/GenBank/DDBJ whole genome shotgun (WGS) entry which is preliminary data.</text>
</comment>
<protein>
    <recommendedName>
        <fullName evidence="1">BPL/LPL catalytic domain-containing protein</fullName>
    </recommendedName>
</protein>